<dbReference type="AlphaFoldDB" id="A0A839HLJ8"/>
<gene>
    <name evidence="2" type="ORF">H4F90_00285</name>
</gene>
<organism evidence="2 3">
    <name type="scientific">Aquariibacter albus</name>
    <dbReference type="NCBI Taxonomy" id="2759899"/>
    <lineage>
        <taxon>Bacteria</taxon>
        <taxon>Pseudomonadati</taxon>
        <taxon>Pseudomonadota</taxon>
        <taxon>Betaproteobacteria</taxon>
        <taxon>Burkholderiales</taxon>
        <taxon>Sphaerotilaceae</taxon>
        <taxon>Aquariibacter</taxon>
    </lineage>
</organism>
<dbReference type="InterPro" id="IPR019734">
    <property type="entry name" value="TPR_rpt"/>
</dbReference>
<reference evidence="2 3" key="1">
    <citation type="submission" date="2020-08" db="EMBL/GenBank/DDBJ databases">
        <title>Aquariorum lacteus gen. nov., sp. nov., a new member of the family Comamonadaceae, isolated from freshwater aquarium.</title>
        <authorList>
            <person name="Chun S.-J."/>
        </authorList>
    </citation>
    <scope>NUCLEOTIDE SEQUENCE [LARGE SCALE GENOMIC DNA]</scope>
    <source>
        <strain evidence="2 3">SJAQ100</strain>
    </source>
</reference>
<keyword evidence="1" id="KW-0802">TPR repeat</keyword>
<dbReference type="SMART" id="SM00028">
    <property type="entry name" value="TPR"/>
    <property type="match status" value="3"/>
</dbReference>
<dbReference type="Gene3D" id="1.25.40.10">
    <property type="entry name" value="Tetratricopeptide repeat domain"/>
    <property type="match status" value="1"/>
</dbReference>
<accession>A0A839HLJ8</accession>
<dbReference type="SUPFAM" id="SSF48452">
    <property type="entry name" value="TPR-like"/>
    <property type="match status" value="1"/>
</dbReference>
<dbReference type="PROSITE" id="PS50005">
    <property type="entry name" value="TPR"/>
    <property type="match status" value="1"/>
</dbReference>
<protein>
    <submittedName>
        <fullName evidence="2">Tetratricopeptide repeat protein</fullName>
    </submittedName>
</protein>
<name>A0A839HLJ8_9BURK</name>
<evidence type="ECO:0000256" key="1">
    <source>
        <dbReference type="PROSITE-ProRule" id="PRU00339"/>
    </source>
</evidence>
<comment type="caution">
    <text evidence="2">The sequence shown here is derived from an EMBL/GenBank/DDBJ whole genome shotgun (WGS) entry which is preliminary data.</text>
</comment>
<dbReference type="EMBL" id="JACIVI010000001">
    <property type="protein sequence ID" value="MBB1160418.1"/>
    <property type="molecule type" value="Genomic_DNA"/>
</dbReference>
<dbReference type="RefSeq" id="WP_182660363.1">
    <property type="nucleotide sequence ID" value="NZ_JACIVI010000001.1"/>
</dbReference>
<proteinExistence type="predicted"/>
<dbReference type="Proteomes" id="UP000586093">
    <property type="component" value="Unassembled WGS sequence"/>
</dbReference>
<dbReference type="InterPro" id="IPR011990">
    <property type="entry name" value="TPR-like_helical_dom_sf"/>
</dbReference>
<dbReference type="Pfam" id="PF13414">
    <property type="entry name" value="TPR_11"/>
    <property type="match status" value="1"/>
</dbReference>
<sequence length="233" mass="25281">MKRFSLRRAAAADEARLGIRGRPMLLGLLALLLLVAAGLLLLREQRETTRRSTLLAEAEKVAAQSADGPSVLAACQAVVQQLPEAIAHHAADPQAQAELGRARRAQGQCLAKLKRYAEAITELRAAIELRPEYAPLYGDLALAQSRNGQHLPAQRTARLAVQLDPQVWQAHRLQARVLDAASSPLPALRAYDEALRLAPPDQIRPLEDEVGRMRQRHGLAAPAADADARGAPR</sequence>
<evidence type="ECO:0000313" key="3">
    <source>
        <dbReference type="Proteomes" id="UP000586093"/>
    </source>
</evidence>
<keyword evidence="3" id="KW-1185">Reference proteome</keyword>
<feature type="repeat" description="TPR" evidence="1">
    <location>
        <begin position="100"/>
        <end position="133"/>
    </location>
</feature>
<evidence type="ECO:0000313" key="2">
    <source>
        <dbReference type="EMBL" id="MBB1160418.1"/>
    </source>
</evidence>